<protein>
    <submittedName>
        <fullName evidence="1">SgcJ/EcaC family oxidoreductase</fullName>
    </submittedName>
</protein>
<dbReference type="EMBL" id="JAYMRU010000039">
    <property type="protein sequence ID" value="MEM5405282.1"/>
    <property type="molecule type" value="Genomic_DNA"/>
</dbReference>
<accession>A0ACC6RV29</accession>
<gene>
    <name evidence="1" type="ORF">VSR83_35640</name>
</gene>
<comment type="caution">
    <text evidence="1">The sequence shown here is derived from an EMBL/GenBank/DDBJ whole genome shotgun (WGS) entry which is preliminary data.</text>
</comment>
<evidence type="ECO:0000313" key="1">
    <source>
        <dbReference type="EMBL" id="MEM5405282.1"/>
    </source>
</evidence>
<proteinExistence type="predicted"/>
<keyword evidence="2" id="KW-1185">Reference proteome</keyword>
<evidence type="ECO:0000313" key="2">
    <source>
        <dbReference type="Proteomes" id="UP001392318"/>
    </source>
</evidence>
<name>A0ACC6RV29_9BURK</name>
<dbReference type="Proteomes" id="UP001392318">
    <property type="component" value="Unassembled WGS sequence"/>
</dbReference>
<sequence>MESTQSEIVGAEIGTLWAPGSTGRDKGLLLDAYACRAIELFCPRRSQMGSDERAIREVHATWIDAVNAGDLVRLLTLMADDAVFLTPGQAPLGREGFPVGFSAAHQQSRIRCISELEEVVIVGEVAYTLCRDSLSVTPRAGGEATELAGHRITLYRKQPDGRWLLARDANTLAPVAN</sequence>
<reference evidence="1" key="1">
    <citation type="submission" date="2024-01" db="EMBL/GenBank/DDBJ databases">
        <title>The diversity of rhizobia nodulating Mimosa spp. in eleven states of Brazil covering several biomes is determined by host plant, location, and edaphic factors.</title>
        <authorList>
            <person name="Rouws L."/>
            <person name="Barauna A."/>
            <person name="Beukes C."/>
            <person name="De Faria S.M."/>
            <person name="Gross E."/>
            <person name="Dos Reis Junior F.B."/>
            <person name="Simon M."/>
            <person name="Maluk M."/>
            <person name="Odee D.W."/>
            <person name="Kenicer G."/>
            <person name="Young J.P.W."/>
            <person name="Reis V.M."/>
            <person name="Zilli J."/>
            <person name="James E.K."/>
        </authorList>
    </citation>
    <scope>NUCLEOTIDE SEQUENCE</scope>
    <source>
        <strain evidence="1">JPY452</strain>
    </source>
</reference>
<organism evidence="1 2">
    <name type="scientific">Paraburkholderia unamae</name>
    <dbReference type="NCBI Taxonomy" id="219649"/>
    <lineage>
        <taxon>Bacteria</taxon>
        <taxon>Pseudomonadati</taxon>
        <taxon>Pseudomonadota</taxon>
        <taxon>Betaproteobacteria</taxon>
        <taxon>Burkholderiales</taxon>
        <taxon>Burkholderiaceae</taxon>
        <taxon>Paraburkholderia</taxon>
    </lineage>
</organism>